<dbReference type="VEuPathDB" id="FungiDB:H310_10271"/>
<dbReference type="EMBL" id="KI913976">
    <property type="protein sequence ID" value="ETV96563.1"/>
    <property type="molecule type" value="Genomic_DNA"/>
</dbReference>
<feature type="transmembrane region" description="Helical" evidence="1">
    <location>
        <begin position="12"/>
        <end position="31"/>
    </location>
</feature>
<dbReference type="RefSeq" id="XP_008874825.1">
    <property type="nucleotide sequence ID" value="XM_008876603.1"/>
</dbReference>
<keyword evidence="1" id="KW-1133">Transmembrane helix</keyword>
<gene>
    <name evidence="2" type="ORF">H310_10271</name>
</gene>
<dbReference type="RefSeq" id="XP_008874824.1">
    <property type="nucleotide sequence ID" value="XM_008876602.1"/>
</dbReference>
<evidence type="ECO:0000313" key="2">
    <source>
        <dbReference type="EMBL" id="ETV96561.1"/>
    </source>
</evidence>
<evidence type="ECO:0000256" key="1">
    <source>
        <dbReference type="SAM" id="Phobius"/>
    </source>
</evidence>
<protein>
    <submittedName>
        <fullName evidence="2">Uncharacterized protein</fullName>
    </submittedName>
</protein>
<sequence length="164" mass="18108">MRWIQREYYDSLSCQGCIYFIMVYGVVVAIYNAHGINPRVESDDFGLVDTEHCAAVLPIDRPCVHLHVAVVFVLRQEGDFLMLTLAPVRPMTGLATYPPLKVAMSAASKVDRSKYGLSGASWDKMGKIALDEGSTVQRGSNTRTDGWSITSMTWTVRAKGDGVM</sequence>
<dbReference type="EMBL" id="KI913976">
    <property type="protein sequence ID" value="ETV96561.1"/>
    <property type="molecule type" value="Genomic_DNA"/>
</dbReference>
<dbReference type="AlphaFoldDB" id="A0A024TSE6"/>
<dbReference type="GeneID" id="20087321"/>
<dbReference type="EMBL" id="KI913976">
    <property type="protein sequence ID" value="ETV96562.1"/>
    <property type="molecule type" value="Genomic_DNA"/>
</dbReference>
<keyword evidence="1" id="KW-0472">Membrane</keyword>
<dbReference type="RefSeq" id="XP_008874826.1">
    <property type="nucleotide sequence ID" value="XM_008876604.1"/>
</dbReference>
<keyword evidence="1" id="KW-0812">Transmembrane</keyword>
<name>A0A024TSE6_9STRA</name>
<accession>A0A024TSE6</accession>
<organism evidence="2">
    <name type="scientific">Aphanomyces invadans</name>
    <dbReference type="NCBI Taxonomy" id="157072"/>
    <lineage>
        <taxon>Eukaryota</taxon>
        <taxon>Sar</taxon>
        <taxon>Stramenopiles</taxon>
        <taxon>Oomycota</taxon>
        <taxon>Saprolegniomycetes</taxon>
        <taxon>Saprolegniales</taxon>
        <taxon>Verrucalvaceae</taxon>
        <taxon>Aphanomyces</taxon>
    </lineage>
</organism>
<reference evidence="2" key="1">
    <citation type="submission" date="2013-12" db="EMBL/GenBank/DDBJ databases">
        <title>The Genome Sequence of Aphanomyces invadans NJM9701.</title>
        <authorList>
            <consortium name="The Broad Institute Genomics Platform"/>
            <person name="Russ C."/>
            <person name="Tyler B."/>
            <person name="van West P."/>
            <person name="Dieguez-Uribeondo J."/>
            <person name="Young S.K."/>
            <person name="Zeng Q."/>
            <person name="Gargeya S."/>
            <person name="Fitzgerald M."/>
            <person name="Abouelleil A."/>
            <person name="Alvarado L."/>
            <person name="Chapman S.B."/>
            <person name="Gainer-Dewar J."/>
            <person name="Goldberg J."/>
            <person name="Griggs A."/>
            <person name="Gujja S."/>
            <person name="Hansen M."/>
            <person name="Howarth C."/>
            <person name="Imamovic A."/>
            <person name="Ireland A."/>
            <person name="Larimer J."/>
            <person name="McCowan C."/>
            <person name="Murphy C."/>
            <person name="Pearson M."/>
            <person name="Poon T.W."/>
            <person name="Priest M."/>
            <person name="Roberts A."/>
            <person name="Saif S."/>
            <person name="Shea T."/>
            <person name="Sykes S."/>
            <person name="Wortman J."/>
            <person name="Nusbaum C."/>
            <person name="Birren B."/>
        </authorList>
    </citation>
    <scope>NUCLEOTIDE SEQUENCE [LARGE SCALE GENOMIC DNA]</scope>
    <source>
        <strain evidence="2">NJM9701</strain>
    </source>
</reference>
<proteinExistence type="predicted"/>